<evidence type="ECO:0000313" key="2">
    <source>
        <dbReference type="EMBL" id="MFC5605155.1"/>
    </source>
</evidence>
<dbReference type="InterPro" id="IPR037523">
    <property type="entry name" value="VOC_core"/>
</dbReference>
<keyword evidence="3" id="KW-1185">Reference proteome</keyword>
<gene>
    <name evidence="2" type="ORF">ACFPTP_18095</name>
</gene>
<evidence type="ECO:0000259" key="1">
    <source>
        <dbReference type="PROSITE" id="PS51819"/>
    </source>
</evidence>
<dbReference type="Proteomes" id="UP001596071">
    <property type="component" value="Unassembled WGS sequence"/>
</dbReference>
<protein>
    <submittedName>
        <fullName evidence="2">VOC family protein</fullName>
    </submittedName>
</protein>
<dbReference type="EMBL" id="JBHSNP010000029">
    <property type="protein sequence ID" value="MFC5605155.1"/>
    <property type="molecule type" value="Genomic_DNA"/>
</dbReference>
<reference evidence="3" key="1">
    <citation type="journal article" date="2019" name="Int. J. Syst. Evol. Microbiol.">
        <title>The Global Catalogue of Microorganisms (GCM) 10K type strain sequencing project: providing services to taxonomists for standard genome sequencing and annotation.</title>
        <authorList>
            <consortium name="The Broad Institute Genomics Platform"/>
            <consortium name="The Broad Institute Genome Sequencing Center for Infectious Disease"/>
            <person name="Wu L."/>
            <person name="Ma J."/>
        </authorList>
    </citation>
    <scope>NUCLEOTIDE SEQUENCE [LARGE SCALE GENOMIC DNA]</scope>
    <source>
        <strain evidence="3">KACC 11299</strain>
    </source>
</reference>
<dbReference type="Pfam" id="PF00903">
    <property type="entry name" value="Glyoxalase"/>
    <property type="match status" value="1"/>
</dbReference>
<dbReference type="Gene3D" id="3.10.180.10">
    <property type="entry name" value="2,3-Dihydroxybiphenyl 1,2-Dioxygenase, domain 1"/>
    <property type="match status" value="1"/>
</dbReference>
<dbReference type="PROSITE" id="PS51819">
    <property type="entry name" value="VOC"/>
    <property type="match status" value="1"/>
</dbReference>
<organism evidence="2 3">
    <name type="scientific">Sporosarcina koreensis</name>
    <dbReference type="NCBI Taxonomy" id="334735"/>
    <lineage>
        <taxon>Bacteria</taxon>
        <taxon>Bacillati</taxon>
        <taxon>Bacillota</taxon>
        <taxon>Bacilli</taxon>
        <taxon>Bacillales</taxon>
        <taxon>Caryophanaceae</taxon>
        <taxon>Sporosarcina</taxon>
    </lineage>
</organism>
<dbReference type="InterPro" id="IPR004360">
    <property type="entry name" value="Glyas_Fos-R_dOase_dom"/>
</dbReference>
<proteinExistence type="predicted"/>
<sequence>MRWHHGGIEVGNLDESIRFYESMFEFAIEQFLTLNGEKIAFLKNEDVRIELIESKDIAAPSNSVHLAWQVDDIEGWMKRLREKGLLPSEGPYNLKNGLVAVFYEGLDGEVIELVQC</sequence>
<comment type="caution">
    <text evidence="2">The sequence shown here is derived from an EMBL/GenBank/DDBJ whole genome shotgun (WGS) entry which is preliminary data.</text>
</comment>
<name>A0ABW0U354_9BACL</name>
<feature type="domain" description="VOC" evidence="1">
    <location>
        <begin position="2"/>
        <end position="116"/>
    </location>
</feature>
<dbReference type="SUPFAM" id="SSF54593">
    <property type="entry name" value="Glyoxalase/Bleomycin resistance protein/Dihydroxybiphenyl dioxygenase"/>
    <property type="match status" value="1"/>
</dbReference>
<dbReference type="InterPro" id="IPR029068">
    <property type="entry name" value="Glyas_Bleomycin-R_OHBP_Dase"/>
</dbReference>
<accession>A0ABW0U354</accession>
<dbReference type="RefSeq" id="WP_381447728.1">
    <property type="nucleotide sequence ID" value="NZ_JBHSNP010000029.1"/>
</dbReference>
<evidence type="ECO:0000313" key="3">
    <source>
        <dbReference type="Proteomes" id="UP001596071"/>
    </source>
</evidence>